<proteinExistence type="predicted"/>
<evidence type="ECO:0000313" key="1">
    <source>
        <dbReference type="Proteomes" id="UP000887564"/>
    </source>
</evidence>
<keyword evidence="1" id="KW-1185">Reference proteome</keyword>
<sequence>MNETEEAISSCIEEVLKKSDALQCSTTEQRNVRISEDNEIIESCSNIVVTNSSDVKSTDPDDPVEVKGTCCRLTTPSEPHVAVEDEIIDTCALPHPTTKVFDVSQ</sequence>
<evidence type="ECO:0000313" key="2">
    <source>
        <dbReference type="WBParaSite" id="PEQ_0001438101-mRNA-1"/>
    </source>
</evidence>
<reference evidence="2" key="1">
    <citation type="submission" date="2022-11" db="UniProtKB">
        <authorList>
            <consortium name="WormBaseParasite"/>
        </authorList>
    </citation>
    <scope>IDENTIFICATION</scope>
</reference>
<organism evidence="1 2">
    <name type="scientific">Parascaris equorum</name>
    <name type="common">Equine roundworm</name>
    <dbReference type="NCBI Taxonomy" id="6256"/>
    <lineage>
        <taxon>Eukaryota</taxon>
        <taxon>Metazoa</taxon>
        <taxon>Ecdysozoa</taxon>
        <taxon>Nematoda</taxon>
        <taxon>Chromadorea</taxon>
        <taxon>Rhabditida</taxon>
        <taxon>Spirurina</taxon>
        <taxon>Ascaridomorpha</taxon>
        <taxon>Ascaridoidea</taxon>
        <taxon>Ascarididae</taxon>
        <taxon>Parascaris</taxon>
    </lineage>
</organism>
<dbReference type="AlphaFoldDB" id="A0A914SAL6"/>
<name>A0A914SAL6_PAREQ</name>
<accession>A0A914SAL6</accession>
<dbReference type="WBParaSite" id="PEQ_0001438101-mRNA-1">
    <property type="protein sequence ID" value="PEQ_0001438101-mRNA-1"/>
    <property type="gene ID" value="PEQ_0001438101"/>
</dbReference>
<protein>
    <submittedName>
        <fullName evidence="2">Uncharacterized protein</fullName>
    </submittedName>
</protein>
<dbReference type="Proteomes" id="UP000887564">
    <property type="component" value="Unplaced"/>
</dbReference>